<dbReference type="GO" id="GO:0009941">
    <property type="term" value="C:chloroplast envelope"/>
    <property type="evidence" value="ECO:0007669"/>
    <property type="project" value="TreeGrafter"/>
</dbReference>
<dbReference type="PANTHER" id="PTHR34954">
    <property type="entry name" value="EXPRESSED PROTEIN"/>
    <property type="match status" value="1"/>
</dbReference>
<dbReference type="AlphaFoldDB" id="A0A4U5QYQ8"/>
<accession>A0A4U5QYQ8</accession>
<comment type="caution">
    <text evidence="1">The sequence shown here is derived from an EMBL/GenBank/DDBJ whole genome shotgun (WGS) entry which is preliminary data.</text>
</comment>
<dbReference type="PANTHER" id="PTHR34954:SF3">
    <property type="entry name" value="EXPRESSED PROTEIN"/>
    <property type="match status" value="1"/>
</dbReference>
<dbReference type="STRING" id="43335.A0A4U5QYQ8"/>
<evidence type="ECO:0000313" key="1">
    <source>
        <dbReference type="EMBL" id="TKS15941.1"/>
    </source>
</evidence>
<dbReference type="EMBL" id="RCHU01000072">
    <property type="protein sequence ID" value="TKS15941.1"/>
    <property type="molecule type" value="Genomic_DNA"/>
</dbReference>
<evidence type="ECO:0008006" key="2">
    <source>
        <dbReference type="Google" id="ProtNLM"/>
    </source>
</evidence>
<gene>
    <name evidence="1" type="ORF">D5086_0000027790</name>
</gene>
<dbReference type="GO" id="GO:1990052">
    <property type="term" value="P:ER to chloroplast lipid transport"/>
    <property type="evidence" value="ECO:0007669"/>
    <property type="project" value="InterPro"/>
</dbReference>
<proteinExistence type="predicted"/>
<dbReference type="GO" id="GO:0034196">
    <property type="term" value="P:acylglycerol transport"/>
    <property type="evidence" value="ECO:0007669"/>
    <property type="project" value="InterPro"/>
</dbReference>
<name>A0A4U5QYQ8_POPAL</name>
<reference evidence="1" key="1">
    <citation type="submission" date="2018-10" db="EMBL/GenBank/DDBJ databases">
        <title>Population genomic analysis revealed the cold adaptation of white poplar.</title>
        <authorList>
            <person name="Liu Y.-J."/>
        </authorList>
    </citation>
    <scope>NUCLEOTIDE SEQUENCE [LARGE SCALE GENOMIC DNA]</scope>
    <source>
        <strain evidence="1">PAL-ZL1</strain>
    </source>
</reference>
<protein>
    <recommendedName>
        <fullName evidence="2">Protein TRIGALACTOSYLDIACYLGLYCEROL 4, chloroplastic</fullName>
    </recommendedName>
</protein>
<dbReference type="InterPro" id="IPR044160">
    <property type="entry name" value="TGD4-like"/>
</dbReference>
<sequence length="562" mass="61825">MANLRTAVDSQFWDQPISSSQTLEGCAYSIPGDPFPLEVTRASKALRVQQLSVLGNGFPLGTIPSFSPTSTKDLGSFSLQSLFLKLATSTSWLGLIGQFRPKKLISSIKGEFTNADEFEWPAFKDVAKHVFDKSIYSLGLFSQISLSSSSVLLSTERHGDKRRPRYKMMLWHELPDHDITLEAAWPGLFLDHKGKYWDVPESISLDMSSLPAESGFQYRIGVHKNGGHPQPVNTLNGEVPCALMPGLCAKAAFSYEKRKDFWRQKDKVDDTAVKTDKGKVRHLSYDMRLREPHAAISGIIGGTSAAWFGGSESSPSTESHVDRDTSIGTKKRSPLNADLFGSVCYTFQHGRFTKLYGDLTRVDARLDICSASAVAKRVFNILRRSSSSNADNPLSSPKLSLILQQQIAGPIMVRVDSKFSLGSSSGKRGPHVEDLICSLSYSLRLLRSGKPNSSNALKRYMFMSGDDDATPTSDNITTLNSACGAELVKFCCRIVWGGKISTGLSQTADVGEWATSLQLQRKMALWCLCNIRWQEDSGWRVPCGGESPSAIEKFSFPPSTDT</sequence>
<dbReference type="GO" id="GO:0070300">
    <property type="term" value="F:phosphatidic acid binding"/>
    <property type="evidence" value="ECO:0007669"/>
    <property type="project" value="InterPro"/>
</dbReference>
<organism evidence="1">
    <name type="scientific">Populus alba</name>
    <name type="common">White poplar</name>
    <dbReference type="NCBI Taxonomy" id="43335"/>
    <lineage>
        <taxon>Eukaryota</taxon>
        <taxon>Viridiplantae</taxon>
        <taxon>Streptophyta</taxon>
        <taxon>Embryophyta</taxon>
        <taxon>Tracheophyta</taxon>
        <taxon>Spermatophyta</taxon>
        <taxon>Magnoliopsida</taxon>
        <taxon>eudicotyledons</taxon>
        <taxon>Gunneridae</taxon>
        <taxon>Pentapetalae</taxon>
        <taxon>rosids</taxon>
        <taxon>fabids</taxon>
        <taxon>Malpighiales</taxon>
        <taxon>Salicaceae</taxon>
        <taxon>Saliceae</taxon>
        <taxon>Populus</taxon>
    </lineage>
</organism>